<dbReference type="CDD" id="cd04489">
    <property type="entry name" value="ExoVII_LU_OBF"/>
    <property type="match status" value="1"/>
</dbReference>
<dbReference type="GO" id="GO:0009318">
    <property type="term" value="C:exodeoxyribonuclease VII complex"/>
    <property type="evidence" value="ECO:0007669"/>
    <property type="project" value="UniProtKB-UniRule"/>
</dbReference>
<sequence length="446" mass="51445">MSKDQILTVSALSSYIEEKFVRDPYLERVFIKGEISNSKLHSSGIFYFTLKDTHATIRGIMFSNKVKKLKKLPEEGDGVIIEGTITVFKSGGYYQITANDIELDGQGQLYEKLEKNKKMLEEKGYFKSEYKKALPKFPKDIILVTSKTSAAYNDMINAVTKRFPLTKVKVLNTLMQGQKSIDSVIKNLEIADNHQADIVILARGGGSIEDLWTFNELEVAKKVFNMTTPTITAIGHETDTTLVDYVSDKRATTPTQAIELALFDQYYLLDKIAEDDLRLKKLVKDKLIQKETQLESYKNYYKFRMPTRLYDQHIQKLVYKKDQLNALYNTHFNNFQNKYNELNYELKLLTPKNKIQEYKNINNDFKKTLTNEMNLIFVDSKSKVRHKLEVLSRLNPLEILKRGYSFTSLDDKVLKSVNEVKQGDALTIHVSDGRIETKVTEVIDDE</sequence>
<dbReference type="GO" id="GO:0003676">
    <property type="term" value="F:nucleic acid binding"/>
    <property type="evidence" value="ECO:0007669"/>
    <property type="project" value="InterPro"/>
</dbReference>
<keyword evidence="2 5" id="KW-0540">Nuclease</keyword>
<evidence type="ECO:0000256" key="3">
    <source>
        <dbReference type="ARBA" id="ARBA00022801"/>
    </source>
</evidence>
<dbReference type="SUPFAM" id="SSF56796">
    <property type="entry name" value="Dehydroquinate synthase-like"/>
    <property type="match status" value="1"/>
</dbReference>
<evidence type="ECO:0000256" key="1">
    <source>
        <dbReference type="ARBA" id="ARBA00022490"/>
    </source>
</evidence>
<dbReference type="AlphaFoldDB" id="A0A9Q2HFR0"/>
<dbReference type="Gene3D" id="3.40.50.1970">
    <property type="match status" value="1"/>
</dbReference>
<evidence type="ECO:0000259" key="8">
    <source>
        <dbReference type="Pfam" id="PF13742"/>
    </source>
</evidence>
<dbReference type="Proteomes" id="UP000579136">
    <property type="component" value="Unassembled WGS sequence"/>
</dbReference>
<keyword evidence="1 5" id="KW-0963">Cytoplasm</keyword>
<evidence type="ECO:0000256" key="4">
    <source>
        <dbReference type="ARBA" id="ARBA00022839"/>
    </source>
</evidence>
<name>A0A9Q2HFR0_9STAP</name>
<evidence type="ECO:0000256" key="6">
    <source>
        <dbReference type="RuleBase" id="RU004355"/>
    </source>
</evidence>
<evidence type="ECO:0000259" key="7">
    <source>
        <dbReference type="Pfam" id="PF02601"/>
    </source>
</evidence>
<evidence type="ECO:0000256" key="2">
    <source>
        <dbReference type="ARBA" id="ARBA00022722"/>
    </source>
</evidence>
<comment type="caution">
    <text evidence="9">The sequence shown here is derived from an EMBL/GenBank/DDBJ whole genome shotgun (WGS) entry which is preliminary data.</text>
</comment>
<dbReference type="InterPro" id="IPR025824">
    <property type="entry name" value="OB-fold_nuc-bd_dom"/>
</dbReference>
<dbReference type="Pfam" id="PF02601">
    <property type="entry name" value="Exonuc_VII_L"/>
    <property type="match status" value="1"/>
</dbReference>
<dbReference type="Pfam" id="PF13742">
    <property type="entry name" value="tRNA_anti_2"/>
    <property type="match status" value="1"/>
</dbReference>
<dbReference type="EC" id="3.1.11.6" evidence="5"/>
<keyword evidence="10" id="KW-1185">Reference proteome</keyword>
<keyword evidence="4 5" id="KW-0269">Exonuclease</keyword>
<proteinExistence type="inferred from homology"/>
<dbReference type="GO" id="GO:0005737">
    <property type="term" value="C:cytoplasm"/>
    <property type="evidence" value="ECO:0007669"/>
    <property type="project" value="UniProtKB-SubCell"/>
</dbReference>
<protein>
    <recommendedName>
        <fullName evidence="5">Exodeoxyribonuclease 7 large subunit</fullName>
        <ecNumber evidence="5">3.1.11.6</ecNumber>
    </recommendedName>
    <alternativeName>
        <fullName evidence="5">Exodeoxyribonuclease VII large subunit</fullName>
        <shortName evidence="5">Exonuclease VII large subunit</shortName>
    </alternativeName>
</protein>
<evidence type="ECO:0000313" key="9">
    <source>
        <dbReference type="EMBL" id="MBB5176408.1"/>
    </source>
</evidence>
<dbReference type="GO" id="GO:0006308">
    <property type="term" value="P:DNA catabolic process"/>
    <property type="evidence" value="ECO:0007669"/>
    <property type="project" value="UniProtKB-UniRule"/>
</dbReference>
<dbReference type="EMBL" id="JACHHF010000007">
    <property type="protein sequence ID" value="MBB5176408.1"/>
    <property type="molecule type" value="Genomic_DNA"/>
</dbReference>
<comment type="catalytic activity">
    <reaction evidence="5 6">
        <text>Exonucleolytic cleavage in either 5'- to 3'- or 3'- to 5'-direction to yield nucleoside 5'-phosphates.</text>
        <dbReference type="EC" id="3.1.11.6"/>
    </reaction>
</comment>
<feature type="domain" description="OB-fold nucleic acid binding" evidence="8">
    <location>
        <begin position="7"/>
        <end position="102"/>
    </location>
</feature>
<gene>
    <name evidence="5" type="primary">xseA</name>
    <name evidence="9" type="ORF">HNQ45_001296</name>
</gene>
<comment type="subcellular location">
    <subcellularLocation>
        <location evidence="5 6">Cytoplasm</location>
    </subcellularLocation>
</comment>
<comment type="subunit">
    <text evidence="5">Heterooligomer composed of large and small subunits.</text>
</comment>
<comment type="function">
    <text evidence="5">Bidirectionally degrades single-stranded DNA into large acid-insoluble oligonucleotides, which are then degraded further into small acid-soluble oligonucleotides.</text>
</comment>
<dbReference type="NCBIfam" id="TIGR00237">
    <property type="entry name" value="xseA"/>
    <property type="match status" value="1"/>
</dbReference>
<organism evidence="9 10">
    <name type="scientific">Nosocomiicoccus ampullae</name>
    <dbReference type="NCBI Taxonomy" id="489910"/>
    <lineage>
        <taxon>Bacteria</taxon>
        <taxon>Bacillati</taxon>
        <taxon>Bacillota</taxon>
        <taxon>Bacilli</taxon>
        <taxon>Bacillales</taxon>
        <taxon>Staphylococcaceae</taxon>
        <taxon>Nosocomiicoccus</taxon>
    </lineage>
</organism>
<dbReference type="PANTHER" id="PTHR30008:SF0">
    <property type="entry name" value="EXODEOXYRIBONUCLEASE 7 LARGE SUBUNIT"/>
    <property type="match status" value="1"/>
</dbReference>
<keyword evidence="3 5" id="KW-0378">Hydrolase</keyword>
<accession>A0A9Q2HFR0</accession>
<dbReference type="GO" id="GO:0008855">
    <property type="term" value="F:exodeoxyribonuclease VII activity"/>
    <property type="evidence" value="ECO:0007669"/>
    <property type="project" value="UniProtKB-UniRule"/>
</dbReference>
<feature type="domain" description="Exonuclease VII large subunit C-terminal" evidence="7">
    <location>
        <begin position="125"/>
        <end position="437"/>
    </location>
</feature>
<dbReference type="InterPro" id="IPR003753">
    <property type="entry name" value="Exonuc_VII_L"/>
</dbReference>
<evidence type="ECO:0000313" key="10">
    <source>
        <dbReference type="Proteomes" id="UP000579136"/>
    </source>
</evidence>
<dbReference type="RefSeq" id="WP_183674847.1">
    <property type="nucleotide sequence ID" value="NZ_CBCRYX010000008.1"/>
</dbReference>
<dbReference type="InterPro" id="IPR020579">
    <property type="entry name" value="Exonuc_VII_lsu_C"/>
</dbReference>
<dbReference type="PANTHER" id="PTHR30008">
    <property type="entry name" value="EXODEOXYRIBONUCLEASE 7 LARGE SUBUNIT"/>
    <property type="match status" value="1"/>
</dbReference>
<evidence type="ECO:0000256" key="5">
    <source>
        <dbReference type="HAMAP-Rule" id="MF_00378"/>
    </source>
</evidence>
<reference evidence="9 10" key="1">
    <citation type="submission" date="2020-08" db="EMBL/GenBank/DDBJ databases">
        <title>Genomic Encyclopedia of Type Strains, Phase IV (KMG-IV): sequencing the most valuable type-strain genomes for metagenomic binning, comparative biology and taxonomic classification.</title>
        <authorList>
            <person name="Goeker M."/>
        </authorList>
    </citation>
    <scope>NUCLEOTIDE SEQUENCE [LARGE SCALE GENOMIC DNA]</scope>
    <source>
        <strain evidence="9 10">DSM 19163</strain>
    </source>
</reference>
<dbReference type="HAMAP" id="MF_00378">
    <property type="entry name" value="Exonuc_7_L"/>
    <property type="match status" value="1"/>
</dbReference>
<comment type="similarity">
    <text evidence="5 6">Belongs to the XseA family.</text>
</comment>